<comment type="caution">
    <text evidence="1">The sequence shown here is derived from an EMBL/GenBank/DDBJ whole genome shotgun (WGS) entry which is preliminary data.</text>
</comment>
<proteinExistence type="predicted"/>
<gene>
    <name evidence="1" type="ORF">ACFOZ4_14905</name>
</gene>
<name>A0ABV8LLQ0_9ACTN</name>
<keyword evidence="2" id="KW-1185">Reference proteome</keyword>
<dbReference type="Proteomes" id="UP001595816">
    <property type="component" value="Unassembled WGS sequence"/>
</dbReference>
<dbReference type="EMBL" id="JBHSAY010000008">
    <property type="protein sequence ID" value="MFC4131896.1"/>
    <property type="molecule type" value="Genomic_DNA"/>
</dbReference>
<evidence type="ECO:0000313" key="1">
    <source>
        <dbReference type="EMBL" id="MFC4131896.1"/>
    </source>
</evidence>
<evidence type="ECO:0000313" key="2">
    <source>
        <dbReference type="Proteomes" id="UP001595816"/>
    </source>
</evidence>
<dbReference type="RefSeq" id="WP_253763447.1">
    <property type="nucleotide sequence ID" value="NZ_JAMZDZ010000001.1"/>
</dbReference>
<protein>
    <submittedName>
        <fullName evidence="1">Uncharacterized protein</fullName>
    </submittedName>
</protein>
<accession>A0ABV8LLQ0</accession>
<sequence>MTTDRVHLPEFSRLTWSAVDPAARPTFNPAGVAELVRMLPPAADVPPPGTDWRLVGFWYDRMTEALVEHLGDWVVGWSFTFAMEDYQDRGVVPVWRARRPAVTTPQETLTCIADAVVAWHDLLVEFATDDEGRFTAAGPPAADGTGEPPAWRVVRGAGQVTLYTLPRDLRLPHPSQLSWADTDLRDRALDPNMVLAVVSDLIAAAELPSPRADWRLRDLWLENVSAGLIERYGRWAVGWRWSLGEGDLDGGPVGSWCCFRHSVTTPEATATAISAALVEWRGWLDDVAERFNRFLPLPADDLDGWERAVAHLVTAVGDSTHYESGWYRCCVTVLGWFLDAAGIESTRRAELLEHAVAGRFNSWVEPPRAVVTSVAEDLARQVTVDRA</sequence>
<organism evidence="1 2">
    <name type="scientific">Hamadaea flava</name>
    <dbReference type="NCBI Taxonomy" id="1742688"/>
    <lineage>
        <taxon>Bacteria</taxon>
        <taxon>Bacillati</taxon>
        <taxon>Actinomycetota</taxon>
        <taxon>Actinomycetes</taxon>
        <taxon>Micromonosporales</taxon>
        <taxon>Micromonosporaceae</taxon>
        <taxon>Hamadaea</taxon>
    </lineage>
</organism>
<reference evidence="2" key="1">
    <citation type="journal article" date="2019" name="Int. J. Syst. Evol. Microbiol.">
        <title>The Global Catalogue of Microorganisms (GCM) 10K type strain sequencing project: providing services to taxonomists for standard genome sequencing and annotation.</title>
        <authorList>
            <consortium name="The Broad Institute Genomics Platform"/>
            <consortium name="The Broad Institute Genome Sequencing Center for Infectious Disease"/>
            <person name="Wu L."/>
            <person name="Ma J."/>
        </authorList>
    </citation>
    <scope>NUCLEOTIDE SEQUENCE [LARGE SCALE GENOMIC DNA]</scope>
    <source>
        <strain evidence="2">CGMCC 4.7289</strain>
    </source>
</reference>